<comment type="subcellular location">
    <subcellularLocation>
        <location evidence="1 6">Cytoplasm</location>
        <location evidence="1 6">Cytosol</location>
    </subcellularLocation>
</comment>
<comment type="similarity">
    <text evidence="2 6">Belongs to the FliS family.</text>
</comment>
<dbReference type="NCBIfam" id="TIGR00208">
    <property type="entry name" value="fliS"/>
    <property type="match status" value="1"/>
</dbReference>
<dbReference type="PANTHER" id="PTHR34773:SF1">
    <property type="entry name" value="FLAGELLAR SECRETION CHAPERONE FLIS"/>
    <property type="match status" value="1"/>
</dbReference>
<dbReference type="EMBL" id="MGDD01000337">
    <property type="protein sequence ID" value="OGL41983.1"/>
    <property type="molecule type" value="Genomic_DNA"/>
</dbReference>
<proteinExistence type="inferred from homology"/>
<dbReference type="GO" id="GO:0071973">
    <property type="term" value="P:bacterial-type flagellum-dependent cell motility"/>
    <property type="evidence" value="ECO:0007669"/>
    <property type="project" value="TreeGrafter"/>
</dbReference>
<evidence type="ECO:0000256" key="2">
    <source>
        <dbReference type="ARBA" id="ARBA00008787"/>
    </source>
</evidence>
<name>A0A1F7RKC9_9BACT</name>
<keyword evidence="7" id="KW-0966">Cell projection</keyword>
<dbReference type="AlphaFoldDB" id="A0A1F7RKC9"/>
<dbReference type="PIRSF" id="PIRSF039090">
    <property type="entry name" value="Flis"/>
    <property type="match status" value="1"/>
</dbReference>
<dbReference type="Pfam" id="PF02561">
    <property type="entry name" value="FliS"/>
    <property type="match status" value="1"/>
</dbReference>
<evidence type="ECO:0000256" key="6">
    <source>
        <dbReference type="PIRNR" id="PIRNR039090"/>
    </source>
</evidence>
<dbReference type="InterPro" id="IPR003713">
    <property type="entry name" value="FliS"/>
</dbReference>
<dbReference type="GO" id="GO:0005829">
    <property type="term" value="C:cytosol"/>
    <property type="evidence" value="ECO:0007669"/>
    <property type="project" value="UniProtKB-SubCell"/>
</dbReference>
<evidence type="ECO:0000256" key="1">
    <source>
        <dbReference type="ARBA" id="ARBA00004514"/>
    </source>
</evidence>
<protein>
    <recommendedName>
        <fullName evidence="6">Flagellar secretion chaperone FliS</fullName>
    </recommendedName>
</protein>
<keyword evidence="7" id="KW-0282">Flagellum</keyword>
<dbReference type="SUPFAM" id="SSF101116">
    <property type="entry name" value="Flagellar export chaperone FliS"/>
    <property type="match status" value="1"/>
</dbReference>
<dbReference type="PANTHER" id="PTHR34773">
    <property type="entry name" value="FLAGELLAR SECRETION CHAPERONE FLIS"/>
    <property type="match status" value="1"/>
</dbReference>
<dbReference type="Proteomes" id="UP000179266">
    <property type="component" value="Unassembled WGS sequence"/>
</dbReference>
<accession>A0A1F7RKC9</accession>
<keyword evidence="4 6" id="KW-1005">Bacterial flagellum biogenesis</keyword>
<evidence type="ECO:0000313" key="8">
    <source>
        <dbReference type="Proteomes" id="UP000179266"/>
    </source>
</evidence>
<sequence length="132" mass="15262">MNTLDSLKLIVILYERAIENLNYAMGFIQTGNIEERNKHCLFVSRIITELKVSLDFDKGQDIAKNLSRLYNYINRKIGEANIKNNSEPLKEIIVILSELKEAWIDCAKKENNSMNYQQSQSEDQTKQISFTG</sequence>
<gene>
    <name evidence="7" type="ORF">A2161_00555</name>
</gene>
<evidence type="ECO:0000256" key="3">
    <source>
        <dbReference type="ARBA" id="ARBA00022490"/>
    </source>
</evidence>
<keyword evidence="7" id="KW-0969">Cilium</keyword>
<dbReference type="InterPro" id="IPR036584">
    <property type="entry name" value="FliS_sf"/>
</dbReference>
<comment type="caution">
    <text evidence="7">The sequence shown here is derived from an EMBL/GenBank/DDBJ whole genome shotgun (WGS) entry which is preliminary data.</text>
</comment>
<evidence type="ECO:0000256" key="5">
    <source>
        <dbReference type="ARBA" id="ARBA00023186"/>
    </source>
</evidence>
<reference evidence="7 8" key="1">
    <citation type="journal article" date="2016" name="Nat. Commun.">
        <title>Thousands of microbial genomes shed light on interconnected biogeochemical processes in an aquifer system.</title>
        <authorList>
            <person name="Anantharaman K."/>
            <person name="Brown C.T."/>
            <person name="Hug L.A."/>
            <person name="Sharon I."/>
            <person name="Castelle C.J."/>
            <person name="Probst A.J."/>
            <person name="Thomas B.C."/>
            <person name="Singh A."/>
            <person name="Wilkins M.J."/>
            <person name="Karaoz U."/>
            <person name="Brodie E.L."/>
            <person name="Williams K.H."/>
            <person name="Hubbard S.S."/>
            <person name="Banfield J.F."/>
        </authorList>
    </citation>
    <scope>NUCLEOTIDE SEQUENCE [LARGE SCALE GENOMIC DNA]</scope>
</reference>
<keyword evidence="5" id="KW-0143">Chaperone</keyword>
<dbReference type="Gene3D" id="1.20.120.340">
    <property type="entry name" value="Flagellar protein FliS"/>
    <property type="match status" value="1"/>
</dbReference>
<dbReference type="CDD" id="cd16098">
    <property type="entry name" value="FliS"/>
    <property type="match status" value="1"/>
</dbReference>
<evidence type="ECO:0000313" key="7">
    <source>
        <dbReference type="EMBL" id="OGL41983.1"/>
    </source>
</evidence>
<organism evidence="7 8">
    <name type="scientific">Candidatus Schekmanbacteria bacterium RBG_13_48_7</name>
    <dbReference type="NCBI Taxonomy" id="1817878"/>
    <lineage>
        <taxon>Bacteria</taxon>
        <taxon>Candidatus Schekmaniibacteriota</taxon>
    </lineage>
</organism>
<evidence type="ECO:0000256" key="4">
    <source>
        <dbReference type="ARBA" id="ARBA00022795"/>
    </source>
</evidence>
<keyword evidence="3 6" id="KW-0963">Cytoplasm</keyword>
<dbReference type="GO" id="GO:0044780">
    <property type="term" value="P:bacterial-type flagellum assembly"/>
    <property type="evidence" value="ECO:0007669"/>
    <property type="project" value="InterPro"/>
</dbReference>